<dbReference type="OrthoDB" id="9812192at2"/>
<evidence type="ECO:0000313" key="3">
    <source>
        <dbReference type="EMBL" id="PVY37263.1"/>
    </source>
</evidence>
<dbReference type="InterPro" id="IPR050744">
    <property type="entry name" value="AI-2_Isomerase_LsrG"/>
</dbReference>
<keyword evidence="3" id="KW-0560">Oxidoreductase</keyword>
<name>A0A2U1ALH4_9BACT</name>
<dbReference type="PANTHER" id="PTHR33336">
    <property type="entry name" value="QUINOL MONOOXYGENASE YGIN-RELATED"/>
    <property type="match status" value="1"/>
</dbReference>
<proteinExistence type="predicted"/>
<comment type="caution">
    <text evidence="3">The sequence shown here is derived from an EMBL/GenBank/DDBJ whole genome shotgun (WGS) entry which is preliminary data.</text>
</comment>
<accession>A0A2U1ALH4</accession>
<evidence type="ECO:0000313" key="4">
    <source>
        <dbReference type="Proteomes" id="UP000245959"/>
    </source>
</evidence>
<protein>
    <submittedName>
        <fullName evidence="2">Antibiotic biosynthesis monooxygenase</fullName>
    </submittedName>
    <submittedName>
        <fullName evidence="3">Quinol monooxygenase YgiN</fullName>
    </submittedName>
</protein>
<evidence type="ECO:0000259" key="1">
    <source>
        <dbReference type="PROSITE" id="PS51725"/>
    </source>
</evidence>
<dbReference type="Proteomes" id="UP000245959">
    <property type="component" value="Unassembled WGS sequence"/>
</dbReference>
<dbReference type="AlphaFoldDB" id="A0A2U1ALH4"/>
<keyword evidence="3" id="KW-0503">Monooxygenase</keyword>
<gene>
    <name evidence="3" type="ORF">C8D82_1312</name>
    <name evidence="2" type="ORF">HF882_20730</name>
</gene>
<evidence type="ECO:0000313" key="5">
    <source>
        <dbReference type="Proteomes" id="UP000576225"/>
    </source>
</evidence>
<dbReference type="PANTHER" id="PTHR33336:SF3">
    <property type="entry name" value="ABM DOMAIN-CONTAINING PROTEIN"/>
    <property type="match status" value="1"/>
</dbReference>
<dbReference type="GO" id="GO:0004497">
    <property type="term" value="F:monooxygenase activity"/>
    <property type="evidence" value="ECO:0007669"/>
    <property type="project" value="UniProtKB-KW"/>
</dbReference>
<dbReference type="GeneID" id="78296593"/>
<reference evidence="2 5" key="2">
    <citation type="submission" date="2020-04" db="EMBL/GenBank/DDBJ databases">
        <authorList>
            <person name="Hitch T.C.A."/>
            <person name="Wylensek D."/>
            <person name="Clavel T."/>
        </authorList>
    </citation>
    <scope>NUCLEOTIDE SEQUENCE [LARGE SCALE GENOMIC DNA]</scope>
    <source>
        <strain evidence="2 5">COR2-253-APC-1A</strain>
    </source>
</reference>
<dbReference type="EMBL" id="QEKH01000031">
    <property type="protein sequence ID" value="PVY37263.1"/>
    <property type="molecule type" value="Genomic_DNA"/>
</dbReference>
<dbReference type="Gene3D" id="3.30.70.100">
    <property type="match status" value="1"/>
</dbReference>
<evidence type="ECO:0000313" key="2">
    <source>
        <dbReference type="EMBL" id="NMD89014.1"/>
    </source>
</evidence>
<dbReference type="GO" id="GO:0005829">
    <property type="term" value="C:cytosol"/>
    <property type="evidence" value="ECO:0007669"/>
    <property type="project" value="TreeGrafter"/>
</dbReference>
<feature type="domain" description="ABM" evidence="1">
    <location>
        <begin position="2"/>
        <end position="97"/>
    </location>
</feature>
<dbReference type="SUPFAM" id="SSF54909">
    <property type="entry name" value="Dimeric alpha+beta barrel"/>
    <property type="match status" value="1"/>
</dbReference>
<dbReference type="InterPro" id="IPR011008">
    <property type="entry name" value="Dimeric_a/b-barrel"/>
</dbReference>
<dbReference type="Proteomes" id="UP000576225">
    <property type="component" value="Unassembled WGS sequence"/>
</dbReference>
<sequence>MINVIARSEIKPGCMEKYMQVLKANVPTVLAEEGCIRYEPCVDVNAGIGPEVKGDYVTILESWESVDHLRAHLATKHMAAFREAVASLRGESTINVVTPA</sequence>
<keyword evidence="4" id="KW-1185">Reference proteome</keyword>
<dbReference type="Pfam" id="PF03992">
    <property type="entry name" value="ABM"/>
    <property type="match status" value="1"/>
</dbReference>
<dbReference type="RefSeq" id="WP_116885316.1">
    <property type="nucleotide sequence ID" value="NZ_CABMMC010000220.1"/>
</dbReference>
<dbReference type="EMBL" id="JABAEW010000071">
    <property type="protein sequence ID" value="NMD89014.1"/>
    <property type="molecule type" value="Genomic_DNA"/>
</dbReference>
<dbReference type="PROSITE" id="PS51725">
    <property type="entry name" value="ABM"/>
    <property type="match status" value="1"/>
</dbReference>
<dbReference type="InterPro" id="IPR007138">
    <property type="entry name" value="ABM_dom"/>
</dbReference>
<organism evidence="3 4">
    <name type="scientific">Victivallis vadensis</name>
    <dbReference type="NCBI Taxonomy" id="172901"/>
    <lineage>
        <taxon>Bacteria</taxon>
        <taxon>Pseudomonadati</taxon>
        <taxon>Lentisphaerota</taxon>
        <taxon>Lentisphaeria</taxon>
        <taxon>Victivallales</taxon>
        <taxon>Victivallaceae</taxon>
        <taxon>Victivallis</taxon>
    </lineage>
</organism>
<reference evidence="3 4" key="1">
    <citation type="submission" date="2018-04" db="EMBL/GenBank/DDBJ databases">
        <title>Genomic Encyclopedia of Type Strains, Phase IV (KMG-IV): sequencing the most valuable type-strain genomes for metagenomic binning, comparative biology and taxonomic classification.</title>
        <authorList>
            <person name="Goeker M."/>
        </authorList>
    </citation>
    <scope>NUCLEOTIDE SEQUENCE [LARGE SCALE GENOMIC DNA]</scope>
    <source>
        <strain evidence="3 4">DSM 14823</strain>
    </source>
</reference>